<dbReference type="Gene3D" id="3.40.50.880">
    <property type="match status" value="1"/>
</dbReference>
<dbReference type="GO" id="GO:0006355">
    <property type="term" value="P:regulation of DNA-templated transcription"/>
    <property type="evidence" value="ECO:0007669"/>
    <property type="project" value="TreeGrafter"/>
</dbReference>
<dbReference type="EC" id="4.2.1.-" evidence="2"/>
<organism evidence="2 3">
    <name type="scientific">Natronospira elongata</name>
    <dbReference type="NCBI Taxonomy" id="3110268"/>
    <lineage>
        <taxon>Bacteria</taxon>
        <taxon>Pseudomonadati</taxon>
        <taxon>Pseudomonadota</taxon>
        <taxon>Gammaproteobacteria</taxon>
        <taxon>Natronospirales</taxon>
        <taxon>Natronospiraceae</taxon>
        <taxon>Natronospira</taxon>
    </lineage>
</organism>
<evidence type="ECO:0000313" key="3">
    <source>
        <dbReference type="Proteomes" id="UP001302316"/>
    </source>
</evidence>
<name>A0AAP6JDV0_9GAMM</name>
<dbReference type="Proteomes" id="UP001302316">
    <property type="component" value="Unassembled WGS sequence"/>
</dbReference>
<keyword evidence="3" id="KW-1185">Reference proteome</keyword>
<proteinExistence type="predicted"/>
<dbReference type="PANTHER" id="PTHR43130:SF14">
    <property type="entry name" value="DJ-1_PFPI DOMAIN-CONTAINING PROTEIN"/>
    <property type="match status" value="1"/>
</dbReference>
<dbReference type="PANTHER" id="PTHR43130">
    <property type="entry name" value="ARAC-FAMILY TRANSCRIPTIONAL REGULATOR"/>
    <property type="match status" value="1"/>
</dbReference>
<gene>
    <name evidence="2" type="ORF">VCB98_02645</name>
</gene>
<dbReference type="InterPro" id="IPR052158">
    <property type="entry name" value="INH-QAR"/>
</dbReference>
<protein>
    <submittedName>
        <fullName evidence="2">DJ-1/PfpI family protein</fullName>
        <ecNumber evidence="2">4.2.1.-</ecNumber>
    </submittedName>
</protein>
<dbReference type="EMBL" id="JAYGII010000003">
    <property type="protein sequence ID" value="MEA5444711.1"/>
    <property type="molecule type" value="Genomic_DNA"/>
</dbReference>
<dbReference type="InterPro" id="IPR029062">
    <property type="entry name" value="Class_I_gatase-like"/>
</dbReference>
<dbReference type="InterPro" id="IPR002818">
    <property type="entry name" value="DJ-1/PfpI"/>
</dbReference>
<dbReference type="Pfam" id="PF01965">
    <property type="entry name" value="DJ-1_PfpI"/>
    <property type="match status" value="1"/>
</dbReference>
<dbReference type="SUPFAM" id="SSF52317">
    <property type="entry name" value="Class I glutamine amidotransferase-like"/>
    <property type="match status" value="1"/>
</dbReference>
<accession>A0AAP6JDV0</accession>
<comment type="caution">
    <text evidence="2">The sequence shown here is derived from an EMBL/GenBank/DDBJ whole genome shotgun (WGS) entry which is preliminary data.</text>
</comment>
<evidence type="ECO:0000313" key="2">
    <source>
        <dbReference type="EMBL" id="MEA5444711.1"/>
    </source>
</evidence>
<evidence type="ECO:0000259" key="1">
    <source>
        <dbReference type="Pfam" id="PF01965"/>
    </source>
</evidence>
<dbReference type="RefSeq" id="WP_346050201.1">
    <property type="nucleotide sequence ID" value="NZ_JAYGII010000003.1"/>
</dbReference>
<feature type="domain" description="DJ-1/PfpI" evidence="1">
    <location>
        <begin position="11"/>
        <end position="184"/>
    </location>
</feature>
<dbReference type="GO" id="GO:0016829">
    <property type="term" value="F:lyase activity"/>
    <property type="evidence" value="ECO:0007669"/>
    <property type="project" value="UniProtKB-KW"/>
</dbReference>
<dbReference type="AlphaFoldDB" id="A0AAP6JDV0"/>
<sequence>MTDRGEPSAGVGILVFDGVEVLDFAGPFEVFSVTRRSGESRLDGQSPMPPRLLSSGRREITATGGLRVTADASLEDAAGLDALVIPGGYGVRALMADEAFLARLLQLSRDVELVMSVCTGAGVLARAGLLRQRRVTTHHAYLEWLAELAPDCEVVGDCRVVDEGDLVTAGGISAGIDAALHLVERWQGRAVADETAAYMEYRRQPVGPGAA</sequence>
<reference evidence="2 3" key="1">
    <citation type="submission" date="2023-12" db="EMBL/GenBank/DDBJ databases">
        <title>Whole-genome sequencing of halo(alkali)philic microorganisms from hypersaline lakes.</title>
        <authorList>
            <person name="Sorokin D.Y."/>
            <person name="Merkel A.Y."/>
            <person name="Messina E."/>
            <person name="Yakimov M."/>
        </authorList>
    </citation>
    <scope>NUCLEOTIDE SEQUENCE [LARGE SCALE GENOMIC DNA]</scope>
    <source>
        <strain evidence="2 3">AB-CW1</strain>
    </source>
</reference>
<dbReference type="CDD" id="cd03139">
    <property type="entry name" value="GATase1_PfpI_2"/>
    <property type="match status" value="1"/>
</dbReference>
<keyword evidence="2" id="KW-0456">Lyase</keyword>